<organism evidence="7 8">
    <name type="scientific">Pragia fontium DSM 5563 = ATCC 49100</name>
    <dbReference type="NCBI Taxonomy" id="1122977"/>
    <lineage>
        <taxon>Bacteria</taxon>
        <taxon>Pseudomonadati</taxon>
        <taxon>Pseudomonadota</taxon>
        <taxon>Gammaproteobacteria</taxon>
        <taxon>Enterobacterales</taxon>
        <taxon>Budviciaceae</taxon>
        <taxon>Pragia</taxon>
    </lineage>
</organism>
<dbReference type="GO" id="GO:0020037">
    <property type="term" value="F:heme binding"/>
    <property type="evidence" value="ECO:0007669"/>
    <property type="project" value="InterPro"/>
</dbReference>
<dbReference type="AlphaFoldDB" id="A0AAJ4W7L6"/>
<keyword evidence="4" id="KW-0479">Metal-binding</keyword>
<comment type="cofactor">
    <cofactor evidence="4">
        <name>heme b</name>
        <dbReference type="ChEBI" id="CHEBI:60344"/>
    </cofactor>
    <text evidence="4">Binds 1 heme b (iron(II)-protoporphyrin IX) group per molecule.</text>
</comment>
<comment type="function">
    <text evidence="1">Electron-transport protein of unknown function.</text>
</comment>
<sequence length="128" mass="14086">MNKWLAMLIGMTLVSVSTLSQANEVQDQMMVIAKNYGTILSTNSPDEFKQGLAAMKDAATKAQQGVPDKLKGQDKDSASMKDYRHGLDVLMGEIDGAKALADAGQLDKAKEAAQQFKMTRNEYHQKYK</sequence>
<dbReference type="EMBL" id="FOLW01000001">
    <property type="protein sequence ID" value="SFC00335.1"/>
    <property type="molecule type" value="Genomic_DNA"/>
</dbReference>
<feature type="chain" id="PRO_5042547209" evidence="6">
    <location>
        <begin position="23"/>
        <end position="128"/>
    </location>
</feature>
<evidence type="ECO:0000256" key="2">
    <source>
        <dbReference type="ARBA" id="ARBA00005523"/>
    </source>
</evidence>
<accession>A0AAJ4W7L6</accession>
<feature type="signal peptide" evidence="6">
    <location>
        <begin position="1"/>
        <end position="22"/>
    </location>
</feature>
<reference evidence="7 8" key="1">
    <citation type="submission" date="2016-10" db="EMBL/GenBank/DDBJ databases">
        <authorList>
            <person name="Varghese N."/>
            <person name="Submissions S."/>
        </authorList>
    </citation>
    <scope>NUCLEOTIDE SEQUENCE [LARGE SCALE GENOMIC DNA]</scope>
    <source>
        <strain evidence="7 8">DSM 5563</strain>
    </source>
</reference>
<dbReference type="GO" id="GO:0005506">
    <property type="term" value="F:iron ion binding"/>
    <property type="evidence" value="ECO:0007669"/>
    <property type="project" value="InterPro"/>
</dbReference>
<evidence type="ECO:0000313" key="7">
    <source>
        <dbReference type="EMBL" id="SFC00335.1"/>
    </source>
</evidence>
<keyword evidence="3 6" id="KW-0732">Signal</keyword>
<keyword evidence="4" id="KW-0349">Heme</keyword>
<evidence type="ECO:0000256" key="3">
    <source>
        <dbReference type="ARBA" id="ARBA00022729"/>
    </source>
</evidence>
<evidence type="ECO:0000256" key="6">
    <source>
        <dbReference type="SAM" id="SignalP"/>
    </source>
</evidence>
<dbReference type="GO" id="GO:0022900">
    <property type="term" value="P:electron transport chain"/>
    <property type="evidence" value="ECO:0007669"/>
    <property type="project" value="InterPro"/>
</dbReference>
<feature type="compositionally biased region" description="Basic and acidic residues" evidence="5">
    <location>
        <begin position="68"/>
        <end position="78"/>
    </location>
</feature>
<evidence type="ECO:0000256" key="5">
    <source>
        <dbReference type="SAM" id="MobiDB-lite"/>
    </source>
</evidence>
<feature type="region of interest" description="Disordered" evidence="5">
    <location>
        <begin position="59"/>
        <end position="78"/>
    </location>
</feature>
<dbReference type="NCBIfam" id="NF011632">
    <property type="entry name" value="PRK15058.1"/>
    <property type="match status" value="1"/>
</dbReference>
<protein>
    <submittedName>
        <fullName evidence="7">Soluble cytochrome b562</fullName>
    </submittedName>
</protein>
<dbReference type="InterPro" id="IPR010980">
    <property type="entry name" value="Cyt_c/b562"/>
</dbReference>
<dbReference type="InterPro" id="IPR009155">
    <property type="entry name" value="Cyt_b562"/>
</dbReference>
<dbReference type="Pfam" id="PF07361">
    <property type="entry name" value="Cytochrom_B562"/>
    <property type="match status" value="1"/>
</dbReference>
<dbReference type="GO" id="GO:0042597">
    <property type="term" value="C:periplasmic space"/>
    <property type="evidence" value="ECO:0007669"/>
    <property type="project" value="InterPro"/>
</dbReference>
<comment type="similarity">
    <text evidence="2">Belongs to the cytochrome b562 family.</text>
</comment>
<feature type="binding site" description="axial binding residue" evidence="4">
    <location>
        <position position="29"/>
    </location>
    <ligand>
        <name>heme b</name>
        <dbReference type="ChEBI" id="CHEBI:60344"/>
    </ligand>
    <ligandPart>
        <name>Fe</name>
        <dbReference type="ChEBI" id="CHEBI:18248"/>
    </ligandPart>
</feature>
<feature type="binding site" description="axial binding residue" evidence="4">
    <location>
        <position position="124"/>
    </location>
    <ligand>
        <name>heme b</name>
        <dbReference type="ChEBI" id="CHEBI:60344"/>
    </ligand>
    <ligandPart>
        <name>Fe</name>
        <dbReference type="ChEBI" id="CHEBI:18248"/>
    </ligandPart>
</feature>
<dbReference type="GO" id="GO:0009055">
    <property type="term" value="F:electron transfer activity"/>
    <property type="evidence" value="ECO:0007669"/>
    <property type="project" value="InterPro"/>
</dbReference>
<dbReference type="Proteomes" id="UP000226420">
    <property type="component" value="Unassembled WGS sequence"/>
</dbReference>
<evidence type="ECO:0000313" key="8">
    <source>
        <dbReference type="Proteomes" id="UP000226420"/>
    </source>
</evidence>
<dbReference type="RefSeq" id="WP_074820076.1">
    <property type="nucleotide sequence ID" value="NZ_FOLW01000001.1"/>
</dbReference>
<dbReference type="Gene3D" id="1.20.120.10">
    <property type="entry name" value="Cytochrome c/b562"/>
    <property type="match status" value="1"/>
</dbReference>
<name>A0AAJ4W7L6_9GAMM</name>
<evidence type="ECO:0000256" key="1">
    <source>
        <dbReference type="ARBA" id="ARBA00002028"/>
    </source>
</evidence>
<evidence type="ECO:0000256" key="4">
    <source>
        <dbReference type="PIRSR" id="PIRSR000029-1"/>
    </source>
</evidence>
<comment type="caution">
    <text evidence="7">The sequence shown here is derived from an EMBL/GenBank/DDBJ whole genome shotgun (WGS) entry which is preliminary data.</text>
</comment>
<gene>
    <name evidence="7" type="ORF">SAMN02745723_101139</name>
</gene>
<dbReference type="PIRSF" id="PIRSF000029">
    <property type="entry name" value="Cytochrome_b562"/>
    <property type="match status" value="1"/>
</dbReference>
<dbReference type="SUPFAM" id="SSF47175">
    <property type="entry name" value="Cytochromes"/>
    <property type="match status" value="1"/>
</dbReference>
<proteinExistence type="inferred from homology"/>
<keyword evidence="4" id="KW-0408">Iron</keyword>